<dbReference type="Pfam" id="PF00307">
    <property type="entry name" value="CH"/>
    <property type="match status" value="1"/>
</dbReference>
<dbReference type="SMART" id="SM00033">
    <property type="entry name" value="CH"/>
    <property type="match status" value="1"/>
</dbReference>
<organism evidence="3 4">
    <name type="scientific">Polyrhizophydium stewartii</name>
    <dbReference type="NCBI Taxonomy" id="2732419"/>
    <lineage>
        <taxon>Eukaryota</taxon>
        <taxon>Fungi</taxon>
        <taxon>Fungi incertae sedis</taxon>
        <taxon>Chytridiomycota</taxon>
        <taxon>Chytridiomycota incertae sedis</taxon>
        <taxon>Chytridiomycetes</taxon>
        <taxon>Rhizophydiales</taxon>
        <taxon>Rhizophydiales incertae sedis</taxon>
        <taxon>Polyrhizophydium</taxon>
    </lineage>
</organism>
<dbReference type="Gene3D" id="1.10.418.10">
    <property type="entry name" value="Calponin-like domain"/>
    <property type="match status" value="1"/>
</dbReference>
<reference evidence="3 4" key="1">
    <citation type="submission" date="2023-09" db="EMBL/GenBank/DDBJ databases">
        <title>Pangenome analysis of Batrachochytrium dendrobatidis and related Chytrids.</title>
        <authorList>
            <person name="Yacoub M.N."/>
            <person name="Stajich J.E."/>
            <person name="James T.Y."/>
        </authorList>
    </citation>
    <scope>NUCLEOTIDE SEQUENCE [LARGE SCALE GENOMIC DNA]</scope>
    <source>
        <strain evidence="3 4">JEL0888</strain>
    </source>
</reference>
<evidence type="ECO:0000256" key="1">
    <source>
        <dbReference type="SAM" id="MobiDB-lite"/>
    </source>
</evidence>
<accession>A0ABR4MYS7</accession>
<feature type="domain" description="Calponin-homology (CH)" evidence="2">
    <location>
        <begin position="22"/>
        <end position="128"/>
    </location>
</feature>
<dbReference type="InterPro" id="IPR036872">
    <property type="entry name" value="CH_dom_sf"/>
</dbReference>
<gene>
    <name evidence="3" type="primary">SCP1_2</name>
    <name evidence="3" type="ORF">HK105_208066</name>
</gene>
<dbReference type="Proteomes" id="UP001527925">
    <property type="component" value="Unassembled WGS sequence"/>
</dbReference>
<dbReference type="PRINTS" id="PR00888">
    <property type="entry name" value="SM22CALPONIN"/>
</dbReference>
<evidence type="ECO:0000313" key="4">
    <source>
        <dbReference type="Proteomes" id="UP001527925"/>
    </source>
</evidence>
<name>A0ABR4MYS7_9FUNG</name>
<dbReference type="SUPFAM" id="SSF47576">
    <property type="entry name" value="Calponin-homology domain, CH-domain"/>
    <property type="match status" value="1"/>
</dbReference>
<sequence length="289" mass="31126">MTETVTSLDNDLAAKAAAKYDLAREVQAREWIEEVSGVSFDPALSFAENLKNGVVLCKTINAIMPQSPVKFSESKLPFKQMENIHMFLEKMKELGVPSFESFQTVDLFEAKNIGQVVASIFALSRHAEKSGFQGPRLGPKLVDKVERRFTAEQLAQSKAAVPLLQGFQAPVSQSGMGAMGGVRQVFNPNIGTGDTAVQSKIFAIAETSRGSLGVSIGKQREIGGKYLDKQSSEEPSGEGDDYATGSLIDEFAAGDAGEVVYDDNDYSAQQITAGVSKLHVDAAHARIEE</sequence>
<dbReference type="PANTHER" id="PTHR47385">
    <property type="entry name" value="CALPONIN"/>
    <property type="match status" value="1"/>
</dbReference>
<keyword evidence="4" id="KW-1185">Reference proteome</keyword>
<proteinExistence type="predicted"/>
<dbReference type="PROSITE" id="PS50021">
    <property type="entry name" value="CH"/>
    <property type="match status" value="1"/>
</dbReference>
<feature type="region of interest" description="Disordered" evidence="1">
    <location>
        <begin position="225"/>
        <end position="244"/>
    </location>
</feature>
<comment type="caution">
    <text evidence="3">The sequence shown here is derived from an EMBL/GenBank/DDBJ whole genome shotgun (WGS) entry which is preliminary data.</text>
</comment>
<dbReference type="EMBL" id="JADGIZ020000065">
    <property type="protein sequence ID" value="KAL2912422.1"/>
    <property type="molecule type" value="Genomic_DNA"/>
</dbReference>
<evidence type="ECO:0000259" key="2">
    <source>
        <dbReference type="PROSITE" id="PS50021"/>
    </source>
</evidence>
<dbReference type="PANTHER" id="PTHR47385:SF14">
    <property type="entry name" value="TRANSGELIN"/>
    <property type="match status" value="1"/>
</dbReference>
<evidence type="ECO:0000313" key="3">
    <source>
        <dbReference type="EMBL" id="KAL2912422.1"/>
    </source>
</evidence>
<dbReference type="InterPro" id="IPR001715">
    <property type="entry name" value="CH_dom"/>
</dbReference>
<dbReference type="InterPro" id="IPR050606">
    <property type="entry name" value="Calponin-like"/>
</dbReference>
<protein>
    <submittedName>
        <fullName evidence="3">Calponin</fullName>
    </submittedName>
</protein>
<dbReference type="InterPro" id="IPR003096">
    <property type="entry name" value="SM22_calponin"/>
</dbReference>